<comment type="caution">
    <text evidence="8">The sequence shown here is derived from an EMBL/GenBank/DDBJ whole genome shotgun (WGS) entry which is preliminary data.</text>
</comment>
<proteinExistence type="inferred from homology"/>
<feature type="transmembrane region" description="Helical" evidence="6">
    <location>
        <begin position="20"/>
        <end position="42"/>
    </location>
</feature>
<evidence type="ECO:0000256" key="1">
    <source>
        <dbReference type="ARBA" id="ARBA00004141"/>
    </source>
</evidence>
<feature type="domain" description="Polycystin cation channel PKD1/PKD2" evidence="7">
    <location>
        <begin position="2"/>
        <end position="184"/>
    </location>
</feature>
<dbReference type="EMBL" id="BMAT01004576">
    <property type="protein sequence ID" value="GFR75981.1"/>
    <property type="molecule type" value="Genomic_DNA"/>
</dbReference>
<evidence type="ECO:0000256" key="4">
    <source>
        <dbReference type="ARBA" id="ARBA00022989"/>
    </source>
</evidence>
<dbReference type="PANTHER" id="PTHR10877">
    <property type="entry name" value="POLYCYSTIN FAMILY MEMBER"/>
    <property type="match status" value="1"/>
</dbReference>
<keyword evidence="4 6" id="KW-1133">Transmembrane helix</keyword>
<keyword evidence="9" id="KW-1185">Reference proteome</keyword>
<organism evidence="8 9">
    <name type="scientific">Elysia marginata</name>
    <dbReference type="NCBI Taxonomy" id="1093978"/>
    <lineage>
        <taxon>Eukaryota</taxon>
        <taxon>Metazoa</taxon>
        <taxon>Spiralia</taxon>
        <taxon>Lophotrochozoa</taxon>
        <taxon>Mollusca</taxon>
        <taxon>Gastropoda</taxon>
        <taxon>Heterobranchia</taxon>
        <taxon>Euthyneura</taxon>
        <taxon>Panpulmonata</taxon>
        <taxon>Sacoglossa</taxon>
        <taxon>Placobranchoidea</taxon>
        <taxon>Plakobranchidae</taxon>
        <taxon>Elysia</taxon>
    </lineage>
</organism>
<accession>A0AAV4FUH8</accession>
<dbReference type="AlphaFoldDB" id="A0AAV4FUH8"/>
<dbReference type="InterPro" id="IPR013122">
    <property type="entry name" value="PKD1_2_channel"/>
</dbReference>
<sequence length="231" mass="26331">MKEDPSKFVNFQHVVVWDTALVVCLAGLVAIGCIRLLKLAGYSKKTMRVYRVLKLSTGHLPGFFIYIYLILTGFACLGMMWFGKTSHYYRNFLSCMENLFTGVLGNTGFKVGLDGDIIFRIDDTKKKDWGRQCSFRNLNNQNSSSLQETGLPEPERVLTITYFILFSSVVVHLLSNFFVAILSDLLTVNAQRNCDEVQGDNAKIFSVMWDSFLRLLGRKRDPLERLRKKSG</sequence>
<reference evidence="8 9" key="1">
    <citation type="journal article" date="2021" name="Elife">
        <title>Chloroplast acquisition without the gene transfer in kleptoplastic sea slugs, Plakobranchus ocellatus.</title>
        <authorList>
            <person name="Maeda T."/>
            <person name="Takahashi S."/>
            <person name="Yoshida T."/>
            <person name="Shimamura S."/>
            <person name="Takaki Y."/>
            <person name="Nagai Y."/>
            <person name="Toyoda A."/>
            <person name="Suzuki Y."/>
            <person name="Arimoto A."/>
            <person name="Ishii H."/>
            <person name="Satoh N."/>
            <person name="Nishiyama T."/>
            <person name="Hasebe M."/>
            <person name="Maruyama T."/>
            <person name="Minagawa J."/>
            <person name="Obokata J."/>
            <person name="Shigenobu S."/>
        </authorList>
    </citation>
    <scope>NUCLEOTIDE SEQUENCE [LARGE SCALE GENOMIC DNA]</scope>
</reference>
<evidence type="ECO:0000313" key="9">
    <source>
        <dbReference type="Proteomes" id="UP000762676"/>
    </source>
</evidence>
<dbReference type="GO" id="GO:0016020">
    <property type="term" value="C:membrane"/>
    <property type="evidence" value="ECO:0007669"/>
    <property type="project" value="UniProtKB-SubCell"/>
</dbReference>
<evidence type="ECO:0000256" key="6">
    <source>
        <dbReference type="SAM" id="Phobius"/>
    </source>
</evidence>
<evidence type="ECO:0000256" key="2">
    <source>
        <dbReference type="ARBA" id="ARBA00007200"/>
    </source>
</evidence>
<evidence type="ECO:0000313" key="8">
    <source>
        <dbReference type="EMBL" id="GFR75981.1"/>
    </source>
</evidence>
<evidence type="ECO:0000256" key="5">
    <source>
        <dbReference type="ARBA" id="ARBA00023136"/>
    </source>
</evidence>
<dbReference type="GO" id="GO:0005262">
    <property type="term" value="F:calcium channel activity"/>
    <property type="evidence" value="ECO:0007669"/>
    <property type="project" value="TreeGrafter"/>
</dbReference>
<comment type="subcellular location">
    <subcellularLocation>
        <location evidence="1">Membrane</location>
        <topology evidence="1">Multi-pass membrane protein</topology>
    </subcellularLocation>
</comment>
<evidence type="ECO:0000256" key="3">
    <source>
        <dbReference type="ARBA" id="ARBA00022692"/>
    </source>
</evidence>
<dbReference type="PROSITE" id="PS51257">
    <property type="entry name" value="PROKAR_LIPOPROTEIN"/>
    <property type="match status" value="1"/>
</dbReference>
<dbReference type="InterPro" id="IPR051223">
    <property type="entry name" value="Polycystin"/>
</dbReference>
<gene>
    <name evidence="8" type="ORF">ElyMa_002200400</name>
</gene>
<keyword evidence="5 6" id="KW-0472">Membrane</keyword>
<feature type="transmembrane region" description="Helical" evidence="6">
    <location>
        <begin position="63"/>
        <end position="83"/>
    </location>
</feature>
<keyword evidence="3 6" id="KW-0812">Transmembrane</keyword>
<comment type="similarity">
    <text evidence="2">Belongs to the polycystin family.</text>
</comment>
<feature type="transmembrane region" description="Helical" evidence="6">
    <location>
        <begin position="160"/>
        <end position="182"/>
    </location>
</feature>
<protein>
    <submittedName>
        <fullName evidence="8">Polycystic kidney disease 2-like 1 protein</fullName>
    </submittedName>
</protein>
<dbReference type="Gene3D" id="1.10.287.70">
    <property type="match status" value="1"/>
</dbReference>
<name>A0AAV4FUH8_9GAST</name>
<dbReference type="Proteomes" id="UP000762676">
    <property type="component" value="Unassembled WGS sequence"/>
</dbReference>
<dbReference type="GO" id="GO:0050982">
    <property type="term" value="P:detection of mechanical stimulus"/>
    <property type="evidence" value="ECO:0007669"/>
    <property type="project" value="TreeGrafter"/>
</dbReference>
<dbReference type="PANTHER" id="PTHR10877:SF194">
    <property type="entry name" value="LOCATION OF VULVA DEFECTIVE 1"/>
    <property type="match status" value="1"/>
</dbReference>
<evidence type="ECO:0000259" key="7">
    <source>
        <dbReference type="Pfam" id="PF08016"/>
    </source>
</evidence>
<dbReference type="Pfam" id="PF08016">
    <property type="entry name" value="PKD_channel"/>
    <property type="match status" value="1"/>
</dbReference>